<dbReference type="Gene3D" id="2.160.20.10">
    <property type="entry name" value="Single-stranded right-handed beta-helix, Pectin lyase-like"/>
    <property type="match status" value="1"/>
</dbReference>
<dbReference type="InterPro" id="IPR011050">
    <property type="entry name" value="Pectin_lyase_fold/virulence"/>
</dbReference>
<dbReference type="PANTHER" id="PTHR33407">
    <property type="entry name" value="PECTATE LYASE F-RELATED"/>
    <property type="match status" value="1"/>
</dbReference>
<dbReference type="EC" id="4.2.2.2" evidence="5 10"/>
<feature type="compositionally biased region" description="Basic and acidic residues" evidence="11">
    <location>
        <begin position="62"/>
        <end position="80"/>
    </location>
</feature>
<feature type="compositionally biased region" description="Basic and acidic residues" evidence="11">
    <location>
        <begin position="90"/>
        <end position="99"/>
    </location>
</feature>
<comment type="similarity">
    <text evidence="4 10">Belongs to the polysaccharide lyase 3 family.</text>
</comment>
<dbReference type="PANTHER" id="PTHR33407:SF9">
    <property type="entry name" value="PECTATE LYASE F-RELATED"/>
    <property type="match status" value="1"/>
</dbReference>
<evidence type="ECO:0000256" key="3">
    <source>
        <dbReference type="ARBA" id="ARBA00004613"/>
    </source>
</evidence>
<keyword evidence="9 10" id="KW-0456">Lyase</keyword>
<dbReference type="AlphaFoldDB" id="A0A1C3Y9L6"/>
<dbReference type="InterPro" id="IPR012334">
    <property type="entry name" value="Pectin_lyas_fold"/>
</dbReference>
<evidence type="ECO:0000256" key="11">
    <source>
        <dbReference type="SAM" id="MobiDB-lite"/>
    </source>
</evidence>
<evidence type="ECO:0000256" key="10">
    <source>
        <dbReference type="RuleBase" id="RU367009"/>
    </source>
</evidence>
<evidence type="ECO:0000256" key="8">
    <source>
        <dbReference type="ARBA" id="ARBA00022837"/>
    </source>
</evidence>
<evidence type="ECO:0000256" key="4">
    <source>
        <dbReference type="ARBA" id="ARBA00006463"/>
    </source>
</evidence>
<proteinExistence type="inferred from homology"/>
<comment type="function">
    <text evidence="10">Catalyzes the depolymerization of both polygalacturonate and pectins of methyl esterification degree from 22 to 89%, with an endo mode of action. In contrast to the majority of pectate lyases, displays high activity on highly methylated pectins.</text>
</comment>
<evidence type="ECO:0000256" key="7">
    <source>
        <dbReference type="ARBA" id="ARBA00022729"/>
    </source>
</evidence>
<comment type="catalytic activity">
    <reaction evidence="1 10">
        <text>Eliminative cleavage of (1-&gt;4)-alpha-D-galacturonan to give oligosaccharides with 4-deoxy-alpha-D-galact-4-enuronosyl groups at their non-reducing ends.</text>
        <dbReference type="EC" id="4.2.2.2"/>
    </reaction>
</comment>
<dbReference type="Pfam" id="PF03211">
    <property type="entry name" value="Pectate_lyase"/>
    <property type="match status" value="1"/>
</dbReference>
<name>A0A1C3Y9L6_9HYPH</name>
<evidence type="ECO:0000256" key="1">
    <source>
        <dbReference type="ARBA" id="ARBA00000695"/>
    </source>
</evidence>
<dbReference type="InterPro" id="IPR004898">
    <property type="entry name" value="Pectate_lyase_PlyH/PlyE-like"/>
</dbReference>
<dbReference type="STRING" id="1138170.GA0061105_11630"/>
<feature type="region of interest" description="Disordered" evidence="11">
    <location>
        <begin position="1"/>
        <end position="112"/>
    </location>
</feature>
<dbReference type="GO" id="GO:0005576">
    <property type="term" value="C:extracellular region"/>
    <property type="evidence" value="ECO:0007669"/>
    <property type="project" value="UniProtKB-SubCell"/>
</dbReference>
<keyword evidence="6 10" id="KW-0964">Secreted</keyword>
<evidence type="ECO:0000256" key="2">
    <source>
        <dbReference type="ARBA" id="ARBA00001913"/>
    </source>
</evidence>
<gene>
    <name evidence="12" type="ORF">GA0061105_11630</name>
</gene>
<comment type="subcellular location">
    <subcellularLocation>
        <location evidence="3 10">Secreted</location>
    </subcellularLocation>
</comment>
<dbReference type="RefSeq" id="WP_046977186.1">
    <property type="nucleotide sequence ID" value="NZ_FMAJ01000016.1"/>
</dbReference>
<dbReference type="Proteomes" id="UP000198723">
    <property type="component" value="Unassembled WGS sequence"/>
</dbReference>
<evidence type="ECO:0000313" key="12">
    <source>
        <dbReference type="EMBL" id="SCB61226.1"/>
    </source>
</evidence>
<evidence type="ECO:0000256" key="6">
    <source>
        <dbReference type="ARBA" id="ARBA00022525"/>
    </source>
</evidence>
<dbReference type="EMBL" id="FMAJ01000016">
    <property type="protein sequence ID" value="SCB61226.1"/>
    <property type="molecule type" value="Genomic_DNA"/>
</dbReference>
<dbReference type="GeneID" id="45960423"/>
<organism evidence="12 13">
    <name type="scientific">Rhizobium aethiopicum</name>
    <dbReference type="NCBI Taxonomy" id="1138170"/>
    <lineage>
        <taxon>Bacteria</taxon>
        <taxon>Pseudomonadati</taxon>
        <taxon>Pseudomonadota</taxon>
        <taxon>Alphaproteobacteria</taxon>
        <taxon>Hyphomicrobiales</taxon>
        <taxon>Rhizobiaceae</taxon>
        <taxon>Rhizobium/Agrobacterium group</taxon>
        <taxon>Rhizobium</taxon>
    </lineage>
</organism>
<keyword evidence="7" id="KW-0732">Signal</keyword>
<evidence type="ECO:0000313" key="13">
    <source>
        <dbReference type="Proteomes" id="UP000198723"/>
    </source>
</evidence>
<dbReference type="SUPFAM" id="SSF51126">
    <property type="entry name" value="Pectin lyase-like"/>
    <property type="match status" value="1"/>
</dbReference>
<evidence type="ECO:0000256" key="9">
    <source>
        <dbReference type="ARBA" id="ARBA00023239"/>
    </source>
</evidence>
<keyword evidence="8 10" id="KW-0106">Calcium</keyword>
<comment type="cofactor">
    <cofactor evidence="2 10">
        <name>Ca(2+)</name>
        <dbReference type="ChEBI" id="CHEBI:29108"/>
    </cofactor>
</comment>
<sequence length="304" mass="32530">MCGVDGQRPIDFDRTSRFDLESDCLGGSNRADTDFTAIRTRKVSPFEDFSGNPPTLTSYVPKSRETSENGMDSDPKDLLRKHINWQSHSKKVDPSDEKQATTLQTTTEKPDLSKEGSVIVVNEPIVVDGGVFDGKGATYTASSKLGDGGQSETQSPLFILKNGATLKNVDLGENGADGIHVYGGATLENVNWQNVGEDALTVKSAGDVTIIGGSAKGATDKIFQINADTRFYLKDFVADGFTTLVRTNGGKQIDADVTIDGGAFSHGSNVFRTDSSLASVTFLSDITLDDVKNWTRVGDNQSGV</sequence>
<reference evidence="12 13" key="1">
    <citation type="submission" date="2016-08" db="EMBL/GenBank/DDBJ databases">
        <authorList>
            <person name="Seilhamer J.J."/>
        </authorList>
    </citation>
    <scope>NUCLEOTIDE SEQUENCE [LARGE SCALE GENOMIC DNA]</scope>
    <source>
        <strain evidence="12 13">HBR26</strain>
    </source>
</reference>
<accession>A0A1C3Y9L6</accession>
<dbReference type="GO" id="GO:0030570">
    <property type="term" value="F:pectate lyase activity"/>
    <property type="evidence" value="ECO:0007669"/>
    <property type="project" value="UniProtKB-UniRule"/>
</dbReference>
<feature type="compositionally biased region" description="Basic and acidic residues" evidence="11">
    <location>
        <begin position="8"/>
        <end position="20"/>
    </location>
</feature>
<protein>
    <recommendedName>
        <fullName evidence="5 10">Pectate lyase</fullName>
        <ecNumber evidence="5 10">4.2.2.2</ecNumber>
    </recommendedName>
</protein>
<evidence type="ECO:0000256" key="5">
    <source>
        <dbReference type="ARBA" id="ARBA00012272"/>
    </source>
</evidence>